<dbReference type="EMBL" id="SHNP01000001">
    <property type="protein sequence ID" value="MCX2972731.1"/>
    <property type="molecule type" value="Genomic_DNA"/>
</dbReference>
<accession>A0ABT3SRY0</accession>
<evidence type="ECO:0000313" key="1">
    <source>
        <dbReference type="EMBL" id="MCX2972731.1"/>
    </source>
</evidence>
<reference evidence="1" key="1">
    <citation type="submission" date="2019-02" db="EMBL/GenBank/DDBJ databases">
        <authorList>
            <person name="Li S.-H."/>
        </authorList>
    </citation>
    <scope>NUCLEOTIDE SEQUENCE</scope>
    <source>
        <strain evidence="1">IMCC8485</strain>
    </source>
</reference>
<name>A0ABT3SRY0_9GAMM</name>
<sequence>MRNTTSLPGFPDQPSDGTVSVAETIVPGMMDFLQVPRLHKTMILNSVVWEQTEHFLRTGEFTRGLIKYLLAVAVIRTVALKC</sequence>
<dbReference type="Proteomes" id="UP001143307">
    <property type="component" value="Unassembled WGS sequence"/>
</dbReference>
<dbReference type="RefSeq" id="WP_279251708.1">
    <property type="nucleotide sequence ID" value="NZ_SHNP01000001.1"/>
</dbReference>
<organism evidence="1 2">
    <name type="scientific">Candidatus Seongchinamella marina</name>
    <dbReference type="NCBI Taxonomy" id="2518990"/>
    <lineage>
        <taxon>Bacteria</taxon>
        <taxon>Pseudomonadati</taxon>
        <taxon>Pseudomonadota</taxon>
        <taxon>Gammaproteobacteria</taxon>
        <taxon>Cellvibrionales</taxon>
        <taxon>Halieaceae</taxon>
        <taxon>Seongchinamella</taxon>
    </lineage>
</organism>
<comment type="caution">
    <text evidence="1">The sequence shown here is derived from an EMBL/GenBank/DDBJ whole genome shotgun (WGS) entry which is preliminary data.</text>
</comment>
<proteinExistence type="predicted"/>
<keyword evidence="2" id="KW-1185">Reference proteome</keyword>
<protein>
    <submittedName>
        <fullName evidence="1">Uncharacterized protein</fullName>
    </submittedName>
</protein>
<evidence type="ECO:0000313" key="2">
    <source>
        <dbReference type="Proteomes" id="UP001143307"/>
    </source>
</evidence>
<gene>
    <name evidence="1" type="ORF">EYC87_03910</name>
</gene>